<proteinExistence type="predicted"/>
<evidence type="ECO:0000256" key="3">
    <source>
        <dbReference type="ARBA" id="ARBA00022475"/>
    </source>
</evidence>
<dbReference type="AlphaFoldDB" id="A0A099D087"/>
<evidence type="ECO:0000256" key="1">
    <source>
        <dbReference type="ARBA" id="ARBA00004236"/>
    </source>
</evidence>
<keyword evidence="4" id="KW-0472">Membrane</keyword>
<dbReference type="Gene3D" id="3.10.105.10">
    <property type="entry name" value="Dipeptide-binding Protein, Domain 3"/>
    <property type="match status" value="2"/>
</dbReference>
<dbReference type="GO" id="GO:0015226">
    <property type="term" value="F:carnitine transmembrane transporter activity"/>
    <property type="evidence" value="ECO:0007669"/>
    <property type="project" value="TreeGrafter"/>
</dbReference>
<dbReference type="EMBL" id="JROI01000008">
    <property type="protein sequence ID" value="KGI78685.1"/>
    <property type="molecule type" value="Genomic_DNA"/>
</dbReference>
<feature type="domain" description="ABC-type glycine betaine transport system substrate-binding" evidence="6">
    <location>
        <begin position="54"/>
        <end position="296"/>
    </location>
</feature>
<dbReference type="GO" id="GO:0043190">
    <property type="term" value="C:ATP-binding cassette (ABC) transporter complex"/>
    <property type="evidence" value="ECO:0007669"/>
    <property type="project" value="InterPro"/>
</dbReference>
<sequence length="321" mass="33532">MNRTPSLRTTCAMAVAALALAACSNNGGSSSDHAGASSSSAATASAKPAASGGHVKLAYVEWSSCTAATNVVKAALEQKGYTVDAVSVSGAAMYSAIANGDADATVCAWLPTTQANYYAKTKDRLDNLGPNMQGTKLGLVVPDYVSIDSIEQLKANADKFDDRIVGIDPGAGEMDLTQKVIKQYGLPLKLVAGSGATMTAALKSAIDEHKWIVVTGWTPHWMWARWKLKYLADPKNIYGDAESIDTLARKGLQTSDPGAYAILDGFHWTAGDMQQVMAAAREPGSDPASAAKQWVAAHPDKVDAWTGSADTKGMADTGTAQ</sequence>
<keyword evidence="2" id="KW-0813">Transport</keyword>
<keyword evidence="3" id="KW-1003">Cell membrane</keyword>
<feature type="chain" id="PRO_5033713450" evidence="5">
    <location>
        <begin position="22"/>
        <end position="321"/>
    </location>
</feature>
<dbReference type="PANTHER" id="PTHR47737">
    <property type="entry name" value="GLYCINE BETAINE/PROLINE BETAINE TRANSPORT SYSTEM PERMEASE PROTEIN PROW"/>
    <property type="match status" value="1"/>
</dbReference>
<dbReference type="PROSITE" id="PS51257">
    <property type="entry name" value="PROKAR_LIPOPROTEIN"/>
    <property type="match status" value="1"/>
</dbReference>
<dbReference type="CDD" id="cd13639">
    <property type="entry name" value="PBP2_OpuAC_like"/>
    <property type="match status" value="1"/>
</dbReference>
<dbReference type="InterPro" id="IPR007210">
    <property type="entry name" value="ABC_Gly_betaine_transp_sub-bd"/>
</dbReference>
<dbReference type="GO" id="GO:0005275">
    <property type="term" value="F:amine transmembrane transporter activity"/>
    <property type="evidence" value="ECO:0007669"/>
    <property type="project" value="TreeGrafter"/>
</dbReference>
<keyword evidence="9" id="KW-1185">Reference proteome</keyword>
<dbReference type="STRING" id="1543381.LF63_0104450"/>
<evidence type="ECO:0000259" key="6">
    <source>
        <dbReference type="Pfam" id="PF04069"/>
    </source>
</evidence>
<reference evidence="7 9" key="1">
    <citation type="submission" date="2014-09" db="EMBL/GenBank/DDBJ databases">
        <title>Xanthomonadaceae 3.5X direct submission.</title>
        <authorList>
            <person name="Fang T."/>
            <person name="Wang H."/>
        </authorList>
    </citation>
    <scope>NUCLEOTIDE SEQUENCE [LARGE SCALE GENOMIC DNA]</scope>
    <source>
        <strain evidence="7 9">3.5X</strain>
    </source>
</reference>
<dbReference type="OrthoDB" id="9787902at2"/>
<accession>A0A099D087</accession>
<comment type="subcellular location">
    <subcellularLocation>
        <location evidence="1">Cell membrane</location>
    </subcellularLocation>
</comment>
<evidence type="ECO:0000313" key="7">
    <source>
        <dbReference type="EMBL" id="KGI78685.1"/>
    </source>
</evidence>
<dbReference type="EMBL" id="JACHET010000001">
    <property type="protein sequence ID" value="MBB6183997.1"/>
    <property type="molecule type" value="Genomic_DNA"/>
</dbReference>
<evidence type="ECO:0000256" key="2">
    <source>
        <dbReference type="ARBA" id="ARBA00022448"/>
    </source>
</evidence>
<evidence type="ECO:0000313" key="8">
    <source>
        <dbReference type="EMBL" id="MBB6183997.1"/>
    </source>
</evidence>
<protein>
    <submittedName>
        <fullName evidence="8">Glycine betaine/proline transport system substrate-binding protein</fullName>
    </submittedName>
    <submittedName>
        <fullName evidence="7">Glycine/betaine ABC transporter substrate-binding protein</fullName>
    </submittedName>
</protein>
<dbReference type="SUPFAM" id="SSF53850">
    <property type="entry name" value="Periplasmic binding protein-like II"/>
    <property type="match status" value="1"/>
</dbReference>
<reference evidence="8 10" key="2">
    <citation type="submission" date="2020-08" db="EMBL/GenBank/DDBJ databases">
        <title>Genomic Encyclopedia of Type Strains, Phase IV (KMG-IV): sequencing the most valuable type-strain genomes for metagenomic binning, comparative biology and taxonomic classification.</title>
        <authorList>
            <person name="Goeker M."/>
        </authorList>
    </citation>
    <scope>NUCLEOTIDE SEQUENCE [LARGE SCALE GENOMIC DNA]</scope>
    <source>
        <strain evidence="8 10">DSM 107085</strain>
    </source>
</reference>
<dbReference type="Proteomes" id="UP000560000">
    <property type="component" value="Unassembled WGS sequence"/>
</dbReference>
<evidence type="ECO:0000313" key="9">
    <source>
        <dbReference type="Proteomes" id="UP000029708"/>
    </source>
</evidence>
<dbReference type="HOGENOM" id="CLU_008673_1_0_6"/>
<dbReference type="RefSeq" id="WP_043099918.1">
    <property type="nucleotide sequence ID" value="NZ_JACHET010000001.1"/>
</dbReference>
<dbReference type="Gene3D" id="3.40.190.100">
    <property type="entry name" value="Glycine betaine-binding periplasmic protein, domain 2"/>
    <property type="match status" value="1"/>
</dbReference>
<name>A0A099D087_9GAMM</name>
<dbReference type="GO" id="GO:0015871">
    <property type="term" value="P:choline transport"/>
    <property type="evidence" value="ECO:0007669"/>
    <property type="project" value="TreeGrafter"/>
</dbReference>
<organism evidence="7 9">
    <name type="scientific">Oleiagrimonas soli</name>
    <dbReference type="NCBI Taxonomy" id="1543381"/>
    <lineage>
        <taxon>Bacteria</taxon>
        <taxon>Pseudomonadati</taxon>
        <taxon>Pseudomonadota</taxon>
        <taxon>Gammaproteobacteria</taxon>
        <taxon>Lysobacterales</taxon>
        <taxon>Rhodanobacteraceae</taxon>
        <taxon>Oleiagrimonas</taxon>
    </lineage>
</organism>
<dbReference type="PANTHER" id="PTHR47737:SF1">
    <property type="entry name" value="GLYCINE BETAINE_PROLINE BETAINE TRANSPORT SYSTEM PERMEASE PROTEIN PROW"/>
    <property type="match status" value="1"/>
</dbReference>
<evidence type="ECO:0000256" key="4">
    <source>
        <dbReference type="ARBA" id="ARBA00023136"/>
    </source>
</evidence>
<gene>
    <name evidence="8" type="ORF">HNQ86_001342</name>
    <name evidence="7" type="ORF">LF63_0104450</name>
</gene>
<dbReference type="Proteomes" id="UP000029708">
    <property type="component" value="Unassembled WGS sequence"/>
</dbReference>
<keyword evidence="5" id="KW-0732">Signal</keyword>
<dbReference type="Pfam" id="PF04069">
    <property type="entry name" value="OpuAC"/>
    <property type="match status" value="1"/>
</dbReference>
<comment type="caution">
    <text evidence="7">The sequence shown here is derived from an EMBL/GenBank/DDBJ whole genome shotgun (WGS) entry which is preliminary data.</text>
</comment>
<feature type="signal peptide" evidence="5">
    <location>
        <begin position="1"/>
        <end position="21"/>
    </location>
</feature>
<evidence type="ECO:0000313" key="10">
    <source>
        <dbReference type="Proteomes" id="UP000560000"/>
    </source>
</evidence>
<evidence type="ECO:0000256" key="5">
    <source>
        <dbReference type="SAM" id="SignalP"/>
    </source>
</evidence>
<dbReference type="GO" id="GO:0031460">
    <property type="term" value="P:glycine betaine transport"/>
    <property type="evidence" value="ECO:0007669"/>
    <property type="project" value="TreeGrafter"/>
</dbReference>